<dbReference type="InterPro" id="IPR035911">
    <property type="entry name" value="MurE/MurF_N"/>
</dbReference>
<protein>
    <submittedName>
        <fullName evidence="6">UDP-N-acetylmuramoylalanyl-D-glutamate--2, 6-diaminopimelate ligase</fullName>
    </submittedName>
</protein>
<comment type="caution">
    <text evidence="6">The sequence shown here is derived from an EMBL/GenBank/DDBJ whole genome shotgun (WGS) entry which is preliminary data.</text>
</comment>
<keyword evidence="2" id="KW-0547">Nucleotide-binding</keyword>
<evidence type="ECO:0000259" key="4">
    <source>
        <dbReference type="Pfam" id="PF01225"/>
    </source>
</evidence>
<reference evidence="6" key="1">
    <citation type="submission" date="2013-08" db="EMBL/GenBank/DDBJ databases">
        <authorList>
            <person name="Mendez C."/>
            <person name="Richter M."/>
            <person name="Ferrer M."/>
            <person name="Sanchez J."/>
        </authorList>
    </citation>
    <scope>NUCLEOTIDE SEQUENCE</scope>
</reference>
<gene>
    <name evidence="6" type="ORF">B1A_09051</name>
</gene>
<dbReference type="InterPro" id="IPR036565">
    <property type="entry name" value="Mur-like_cat_sf"/>
</dbReference>
<evidence type="ECO:0000256" key="3">
    <source>
        <dbReference type="ARBA" id="ARBA00022840"/>
    </source>
</evidence>
<keyword evidence="3" id="KW-0067">ATP-binding</keyword>
<reference evidence="6" key="2">
    <citation type="journal article" date="2014" name="ISME J.">
        <title>Microbial stratification in low pH oxic and suboxic macroscopic growths along an acid mine drainage.</title>
        <authorList>
            <person name="Mendez-Garcia C."/>
            <person name="Mesa V."/>
            <person name="Sprenger R.R."/>
            <person name="Richter M."/>
            <person name="Diez M.S."/>
            <person name="Solano J."/>
            <person name="Bargiela R."/>
            <person name="Golyshina O.V."/>
            <person name="Manteca A."/>
            <person name="Ramos J.L."/>
            <person name="Gallego J.R."/>
            <person name="Llorente I."/>
            <person name="Martins Dos Santos V.A."/>
            <person name="Jensen O.N."/>
            <person name="Pelaez A.I."/>
            <person name="Sanchez J."/>
            <person name="Ferrer M."/>
        </authorList>
    </citation>
    <scope>NUCLEOTIDE SEQUENCE</scope>
</reference>
<dbReference type="GO" id="GO:0004326">
    <property type="term" value="F:tetrahydrofolylpolyglutamate synthase activity"/>
    <property type="evidence" value="ECO:0007669"/>
    <property type="project" value="InterPro"/>
</dbReference>
<evidence type="ECO:0000313" key="6">
    <source>
        <dbReference type="EMBL" id="EQD63608.1"/>
    </source>
</evidence>
<dbReference type="PANTHER" id="PTHR23135:SF4">
    <property type="entry name" value="UDP-N-ACETYLMURAMOYL-L-ALANYL-D-GLUTAMATE--2,6-DIAMINOPIMELATE LIGASE MURE HOMOLOG, CHLOROPLASTIC"/>
    <property type="match status" value="1"/>
</dbReference>
<dbReference type="EMBL" id="AUZX01006449">
    <property type="protein sequence ID" value="EQD63608.1"/>
    <property type="molecule type" value="Genomic_DNA"/>
</dbReference>
<dbReference type="PROSITE" id="PS01011">
    <property type="entry name" value="FOLYLPOLYGLU_SYNT_1"/>
    <property type="match status" value="1"/>
</dbReference>
<dbReference type="InterPro" id="IPR018109">
    <property type="entry name" value="Folylpolyglutamate_synth_CS"/>
</dbReference>
<accession>T1B5A8</accession>
<proteinExistence type="predicted"/>
<dbReference type="Gene3D" id="3.40.1390.10">
    <property type="entry name" value="MurE/MurF, N-terminal domain"/>
    <property type="match status" value="1"/>
</dbReference>
<dbReference type="InterPro" id="IPR000713">
    <property type="entry name" value="Mur_ligase_N"/>
</dbReference>
<dbReference type="PANTHER" id="PTHR23135">
    <property type="entry name" value="MUR LIGASE FAMILY MEMBER"/>
    <property type="match status" value="1"/>
</dbReference>
<feature type="domain" description="Mur ligase central" evidence="5">
    <location>
        <begin position="84"/>
        <end position="144"/>
    </location>
</feature>
<dbReference type="Pfam" id="PF08245">
    <property type="entry name" value="Mur_ligase_M"/>
    <property type="match status" value="1"/>
</dbReference>
<feature type="domain" description="Mur ligase N-terminal catalytic" evidence="4">
    <location>
        <begin position="3"/>
        <end position="69"/>
    </location>
</feature>
<dbReference type="AlphaFoldDB" id="T1B5A8"/>
<dbReference type="GO" id="GO:0005524">
    <property type="term" value="F:ATP binding"/>
    <property type="evidence" value="ECO:0007669"/>
    <property type="project" value="UniProtKB-KW"/>
</dbReference>
<sequence>MEDSRTVTPGDLFVAKVGSKSTGRDFIADAVNRGAVAIVTDRPQDVPAARETAVIGCDSPAIALGYLAQAIYNFPARDMKLMAVTGTNGKTTTTYLIRNVMRNAGIACGLIGTVQLDDGKCVVESPMTTPGPVEMAALLARMRD</sequence>
<dbReference type="SUPFAM" id="SSF53623">
    <property type="entry name" value="MurD-like peptide ligases, catalytic domain"/>
    <property type="match status" value="1"/>
</dbReference>
<name>T1B5A8_9ZZZZ</name>
<evidence type="ECO:0000256" key="1">
    <source>
        <dbReference type="ARBA" id="ARBA00022598"/>
    </source>
</evidence>
<evidence type="ECO:0000256" key="2">
    <source>
        <dbReference type="ARBA" id="ARBA00022741"/>
    </source>
</evidence>
<organism evidence="6">
    <name type="scientific">mine drainage metagenome</name>
    <dbReference type="NCBI Taxonomy" id="410659"/>
    <lineage>
        <taxon>unclassified sequences</taxon>
        <taxon>metagenomes</taxon>
        <taxon>ecological metagenomes</taxon>
    </lineage>
</organism>
<feature type="non-terminal residue" evidence="6">
    <location>
        <position position="144"/>
    </location>
</feature>
<dbReference type="InterPro" id="IPR013221">
    <property type="entry name" value="Mur_ligase_cen"/>
</dbReference>
<evidence type="ECO:0000259" key="5">
    <source>
        <dbReference type="Pfam" id="PF08245"/>
    </source>
</evidence>
<dbReference type="SUPFAM" id="SSF63418">
    <property type="entry name" value="MurE/MurF N-terminal domain"/>
    <property type="match status" value="1"/>
</dbReference>
<dbReference type="Gene3D" id="3.40.1190.10">
    <property type="entry name" value="Mur-like, catalytic domain"/>
    <property type="match status" value="1"/>
</dbReference>
<dbReference type="Pfam" id="PF01225">
    <property type="entry name" value="Mur_ligase"/>
    <property type="match status" value="1"/>
</dbReference>
<keyword evidence="1 6" id="KW-0436">Ligase</keyword>